<organism evidence="3 4">
    <name type="scientific">Magnaporthiopsis poae (strain ATCC 64411 / 73-15)</name>
    <name type="common">Kentucky bluegrass fungus</name>
    <name type="synonym">Magnaporthe poae</name>
    <dbReference type="NCBI Taxonomy" id="644358"/>
    <lineage>
        <taxon>Eukaryota</taxon>
        <taxon>Fungi</taxon>
        <taxon>Dikarya</taxon>
        <taxon>Ascomycota</taxon>
        <taxon>Pezizomycotina</taxon>
        <taxon>Sordariomycetes</taxon>
        <taxon>Sordariomycetidae</taxon>
        <taxon>Magnaporthales</taxon>
        <taxon>Magnaporthaceae</taxon>
        <taxon>Magnaporthiopsis</taxon>
    </lineage>
</organism>
<reference evidence="4" key="1">
    <citation type="submission" date="2010-05" db="EMBL/GenBank/DDBJ databases">
        <title>The genome sequence of Magnaporthe poae strain ATCC 64411.</title>
        <authorList>
            <person name="Ma L.-J."/>
            <person name="Dead R."/>
            <person name="Young S."/>
            <person name="Zeng Q."/>
            <person name="Koehrsen M."/>
            <person name="Alvarado L."/>
            <person name="Berlin A."/>
            <person name="Chapman S.B."/>
            <person name="Chen Z."/>
            <person name="Freedman E."/>
            <person name="Gellesch M."/>
            <person name="Goldberg J."/>
            <person name="Griggs A."/>
            <person name="Gujja S."/>
            <person name="Heilman E.R."/>
            <person name="Heiman D."/>
            <person name="Hepburn T."/>
            <person name="Howarth C."/>
            <person name="Jen D."/>
            <person name="Larson L."/>
            <person name="Mehta T."/>
            <person name="Neiman D."/>
            <person name="Pearson M."/>
            <person name="Roberts A."/>
            <person name="Saif S."/>
            <person name="Shea T."/>
            <person name="Shenoy N."/>
            <person name="Sisk P."/>
            <person name="Stolte C."/>
            <person name="Sykes S."/>
            <person name="Walk T."/>
            <person name="White J."/>
            <person name="Yandava C."/>
            <person name="Haas B."/>
            <person name="Nusbaum C."/>
            <person name="Birren B."/>
        </authorList>
    </citation>
    <scope>NUCLEOTIDE SEQUENCE [LARGE SCALE GENOMIC DNA]</scope>
    <source>
        <strain evidence="4">ATCC 64411 / 73-15</strain>
    </source>
</reference>
<name>A0A0C4E7C6_MAGP6</name>
<reference evidence="2" key="2">
    <citation type="submission" date="2010-05" db="EMBL/GenBank/DDBJ databases">
        <title>The Genome Sequence of Magnaporthe poae strain ATCC 64411.</title>
        <authorList>
            <consortium name="The Broad Institute Genome Sequencing Platform"/>
            <consortium name="Broad Institute Genome Sequencing Center for Infectious Disease"/>
            <person name="Ma L.-J."/>
            <person name="Dead R."/>
            <person name="Young S."/>
            <person name="Zeng Q."/>
            <person name="Koehrsen M."/>
            <person name="Alvarado L."/>
            <person name="Berlin A."/>
            <person name="Chapman S.B."/>
            <person name="Chen Z."/>
            <person name="Freedman E."/>
            <person name="Gellesch M."/>
            <person name="Goldberg J."/>
            <person name="Griggs A."/>
            <person name="Gujja S."/>
            <person name="Heilman E.R."/>
            <person name="Heiman D."/>
            <person name="Hepburn T."/>
            <person name="Howarth C."/>
            <person name="Jen D."/>
            <person name="Larson L."/>
            <person name="Mehta T."/>
            <person name="Neiman D."/>
            <person name="Pearson M."/>
            <person name="Roberts A."/>
            <person name="Saif S."/>
            <person name="Shea T."/>
            <person name="Shenoy N."/>
            <person name="Sisk P."/>
            <person name="Stolte C."/>
            <person name="Sykes S."/>
            <person name="Walk T."/>
            <person name="White J."/>
            <person name="Yandava C."/>
            <person name="Haas B."/>
            <person name="Nusbaum C."/>
            <person name="Birren B."/>
        </authorList>
    </citation>
    <scope>NUCLEOTIDE SEQUENCE</scope>
    <source>
        <strain evidence="2">ATCC 64411</strain>
    </source>
</reference>
<dbReference type="EnsemblFungi" id="MAPG_08438T0">
    <property type="protein sequence ID" value="MAPG_08438T0"/>
    <property type="gene ID" value="MAPG_08438"/>
</dbReference>
<feature type="region of interest" description="Disordered" evidence="1">
    <location>
        <begin position="110"/>
        <end position="131"/>
    </location>
</feature>
<accession>A0A0C4E7C6</accession>
<protein>
    <submittedName>
        <fullName evidence="2 3">Uncharacterized protein</fullName>
    </submittedName>
</protein>
<evidence type="ECO:0000313" key="4">
    <source>
        <dbReference type="Proteomes" id="UP000011715"/>
    </source>
</evidence>
<reference evidence="3" key="5">
    <citation type="submission" date="2015-06" db="UniProtKB">
        <authorList>
            <consortium name="EnsemblFungi"/>
        </authorList>
    </citation>
    <scope>IDENTIFICATION</scope>
    <source>
        <strain evidence="3">ATCC 64411</strain>
    </source>
</reference>
<feature type="region of interest" description="Disordered" evidence="1">
    <location>
        <begin position="1"/>
        <end position="36"/>
    </location>
</feature>
<keyword evidence="4" id="KW-1185">Reference proteome</keyword>
<evidence type="ECO:0000256" key="1">
    <source>
        <dbReference type="SAM" id="MobiDB-lite"/>
    </source>
</evidence>
<dbReference type="EMBL" id="GL876973">
    <property type="protein sequence ID" value="KLU89467.1"/>
    <property type="molecule type" value="Genomic_DNA"/>
</dbReference>
<dbReference type="EMBL" id="ADBL01002041">
    <property type="status" value="NOT_ANNOTATED_CDS"/>
    <property type="molecule type" value="Genomic_DNA"/>
</dbReference>
<proteinExistence type="predicted"/>
<evidence type="ECO:0000313" key="2">
    <source>
        <dbReference type="EMBL" id="KLU89467.1"/>
    </source>
</evidence>
<dbReference type="VEuPathDB" id="FungiDB:MAPG_08438"/>
<sequence length="184" mass="19907">MASRRACGGNGHPARTDRGTADQGGAGPRNADRRWEMEAGVEAGHGSWPGTLESHCSNCVDARTDGSDGRSQNDGSSFRLGDFCGKNAWPTIAAIVGRQSLSPCDEIPSQMSRQIRRRTPALVPESPREDDEITLPAGAIGRPSFCSVAKTGSTYRVIATTGRYWYFSGLARSRKHTRLPRRAM</sequence>
<dbReference type="AlphaFoldDB" id="A0A0C4E7C6"/>
<reference evidence="3" key="4">
    <citation type="journal article" date="2015" name="G3 (Bethesda)">
        <title>Genome sequences of three phytopathogenic species of the Magnaporthaceae family of fungi.</title>
        <authorList>
            <person name="Okagaki L.H."/>
            <person name="Nunes C.C."/>
            <person name="Sailsbery J."/>
            <person name="Clay B."/>
            <person name="Brown D."/>
            <person name="John T."/>
            <person name="Oh Y."/>
            <person name="Young N."/>
            <person name="Fitzgerald M."/>
            <person name="Haas B.J."/>
            <person name="Zeng Q."/>
            <person name="Young S."/>
            <person name="Adiconis X."/>
            <person name="Fan L."/>
            <person name="Levin J.Z."/>
            <person name="Mitchell T.K."/>
            <person name="Okubara P.A."/>
            <person name="Farman M.L."/>
            <person name="Kohn L.M."/>
            <person name="Birren B."/>
            <person name="Ma L.-J."/>
            <person name="Dean R.A."/>
        </authorList>
    </citation>
    <scope>NUCLEOTIDE SEQUENCE</scope>
    <source>
        <strain evidence="3">ATCC 64411 / 73-15</strain>
    </source>
</reference>
<reference evidence="2" key="3">
    <citation type="submission" date="2011-03" db="EMBL/GenBank/DDBJ databases">
        <title>Annotation of Magnaporthe poae ATCC 64411.</title>
        <authorList>
            <person name="Ma L.-J."/>
            <person name="Dead R."/>
            <person name="Young S.K."/>
            <person name="Zeng Q."/>
            <person name="Gargeya S."/>
            <person name="Fitzgerald M."/>
            <person name="Haas B."/>
            <person name="Abouelleil A."/>
            <person name="Alvarado L."/>
            <person name="Arachchi H.M."/>
            <person name="Berlin A."/>
            <person name="Brown A."/>
            <person name="Chapman S.B."/>
            <person name="Chen Z."/>
            <person name="Dunbar C."/>
            <person name="Freedman E."/>
            <person name="Gearin G."/>
            <person name="Gellesch M."/>
            <person name="Goldberg J."/>
            <person name="Griggs A."/>
            <person name="Gujja S."/>
            <person name="Heiman D."/>
            <person name="Howarth C."/>
            <person name="Larson L."/>
            <person name="Lui A."/>
            <person name="MacDonald P.J.P."/>
            <person name="Mehta T."/>
            <person name="Montmayeur A."/>
            <person name="Murphy C."/>
            <person name="Neiman D."/>
            <person name="Pearson M."/>
            <person name="Priest M."/>
            <person name="Roberts A."/>
            <person name="Saif S."/>
            <person name="Shea T."/>
            <person name="Shenoy N."/>
            <person name="Sisk P."/>
            <person name="Stolte C."/>
            <person name="Sykes S."/>
            <person name="Yandava C."/>
            <person name="Wortman J."/>
            <person name="Nusbaum C."/>
            <person name="Birren B."/>
        </authorList>
    </citation>
    <scope>NUCLEOTIDE SEQUENCE</scope>
    <source>
        <strain evidence="2">ATCC 64411</strain>
    </source>
</reference>
<dbReference type="Proteomes" id="UP000011715">
    <property type="component" value="Unassembled WGS sequence"/>
</dbReference>
<evidence type="ECO:0000313" key="3">
    <source>
        <dbReference type="EnsemblFungi" id="MAPG_08438T0"/>
    </source>
</evidence>
<gene>
    <name evidence="2" type="ORF">MAPG_08438</name>
</gene>